<sequence>MLGMPLLPWPLYAGLLWAPDEEEDEEDEEGALAASLETAAAAASELSWDGRTALTGCLECLAISCLERPHRERAVGRKEGWREGGE</sequence>
<dbReference type="Proteomes" id="UP001283361">
    <property type="component" value="Unassembled WGS sequence"/>
</dbReference>
<evidence type="ECO:0000313" key="1">
    <source>
        <dbReference type="EMBL" id="KAK3752843.1"/>
    </source>
</evidence>
<evidence type="ECO:0000313" key="2">
    <source>
        <dbReference type="Proteomes" id="UP001283361"/>
    </source>
</evidence>
<proteinExistence type="predicted"/>
<dbReference type="AlphaFoldDB" id="A0AAE0YPB5"/>
<gene>
    <name evidence="1" type="ORF">RRG08_007081</name>
</gene>
<reference evidence="1" key="1">
    <citation type="journal article" date="2023" name="G3 (Bethesda)">
        <title>A reference genome for the long-term kleptoplast-retaining sea slug Elysia crispata morphotype clarki.</title>
        <authorList>
            <person name="Eastman K.E."/>
            <person name="Pendleton A.L."/>
            <person name="Shaikh M.A."/>
            <person name="Suttiyut T."/>
            <person name="Ogas R."/>
            <person name="Tomko P."/>
            <person name="Gavelis G."/>
            <person name="Widhalm J.R."/>
            <person name="Wisecaver J.H."/>
        </authorList>
    </citation>
    <scope>NUCLEOTIDE SEQUENCE</scope>
    <source>
        <strain evidence="1">ECLA1</strain>
    </source>
</reference>
<comment type="caution">
    <text evidence="1">The sequence shown here is derived from an EMBL/GenBank/DDBJ whole genome shotgun (WGS) entry which is preliminary data.</text>
</comment>
<protein>
    <submittedName>
        <fullName evidence="1">Uncharacterized protein</fullName>
    </submittedName>
</protein>
<organism evidence="1 2">
    <name type="scientific">Elysia crispata</name>
    <name type="common">lettuce slug</name>
    <dbReference type="NCBI Taxonomy" id="231223"/>
    <lineage>
        <taxon>Eukaryota</taxon>
        <taxon>Metazoa</taxon>
        <taxon>Spiralia</taxon>
        <taxon>Lophotrochozoa</taxon>
        <taxon>Mollusca</taxon>
        <taxon>Gastropoda</taxon>
        <taxon>Heterobranchia</taxon>
        <taxon>Euthyneura</taxon>
        <taxon>Panpulmonata</taxon>
        <taxon>Sacoglossa</taxon>
        <taxon>Placobranchoidea</taxon>
        <taxon>Plakobranchidae</taxon>
        <taxon>Elysia</taxon>
    </lineage>
</organism>
<keyword evidence="2" id="KW-1185">Reference proteome</keyword>
<accession>A0AAE0YPB5</accession>
<name>A0AAE0YPB5_9GAST</name>
<dbReference type="EMBL" id="JAWDGP010005738">
    <property type="protein sequence ID" value="KAK3752843.1"/>
    <property type="molecule type" value="Genomic_DNA"/>
</dbReference>